<dbReference type="PANTHER" id="PTHR35936">
    <property type="entry name" value="MEMBRANE-BOUND LYTIC MUREIN TRANSGLYCOSYLASE F"/>
    <property type="match status" value="1"/>
</dbReference>
<evidence type="ECO:0000256" key="1">
    <source>
        <dbReference type="ARBA" id="ARBA00010333"/>
    </source>
</evidence>
<dbReference type="SUPFAM" id="SSF53850">
    <property type="entry name" value="Periplasmic binding protein-like II"/>
    <property type="match status" value="1"/>
</dbReference>
<dbReference type="PANTHER" id="PTHR35936:SF25">
    <property type="entry name" value="ABC TRANSPORTER SUBSTRATE-BINDING PROTEIN"/>
    <property type="match status" value="1"/>
</dbReference>
<dbReference type="Proteomes" id="UP001196601">
    <property type="component" value="Unassembled WGS sequence"/>
</dbReference>
<comment type="similarity">
    <text evidence="1">Belongs to the bacterial solute-binding protein 3 family.</text>
</comment>
<dbReference type="RefSeq" id="WP_213638511.1">
    <property type="nucleotide sequence ID" value="NZ_JADPMV010000001.1"/>
</dbReference>
<gene>
    <name evidence="2" type="ORF">I0D00_04325</name>
</gene>
<sequence length="265" mass="30169">MECSLRAVFRVLLVALSLLVVLPLAAEQRVAVGAYHFPPYVIKPESASPGGLLPELLAALNQLQDQYRFELVATSVTRRYRDLEGGRFDLILFESPNWGWQDTEHEALDLQVEDAEVYVARAEPGRDQSYFDRLKGKRLALYSGYHYGFADFNADQQFLAEEFGAVLTYSHDSNLIMLLRGRADIAVITRSYLQLYQERHPERRSALLVSQRVDQVYQHHALFRRQAPLGPDAFAVLLRRLQEQGQLSSLLGRYYLVVSPAQAPD</sequence>
<evidence type="ECO:0000313" key="2">
    <source>
        <dbReference type="EMBL" id="MBS7661171.1"/>
    </source>
</evidence>
<evidence type="ECO:0000313" key="3">
    <source>
        <dbReference type="Proteomes" id="UP001196601"/>
    </source>
</evidence>
<accession>A0ABS5PYL9</accession>
<dbReference type="EMBL" id="JADPMV010000001">
    <property type="protein sequence ID" value="MBS7661171.1"/>
    <property type="molecule type" value="Genomic_DNA"/>
</dbReference>
<keyword evidence="3" id="KW-1185">Reference proteome</keyword>
<reference evidence="2 3" key="1">
    <citation type="journal article" date="2021" name="Syst. Appl. Microbiol.">
        <title>Pseudomonas lalucatii sp. nov. isolated from Vallgornera, a karstic cave in Mallorca, Western Mediterranean.</title>
        <authorList>
            <person name="Busquets A."/>
            <person name="Mulet M."/>
            <person name="Gomila M."/>
            <person name="Garcia-Valdes E."/>
        </authorList>
    </citation>
    <scope>NUCLEOTIDE SEQUENCE [LARGE SCALE GENOMIC DNA]</scope>
    <source>
        <strain evidence="2 3">R1b54</strain>
    </source>
</reference>
<protein>
    <submittedName>
        <fullName evidence="2">Transporter substrate-binding domain-containing protein</fullName>
    </submittedName>
</protein>
<dbReference type="Gene3D" id="3.40.190.10">
    <property type="entry name" value="Periplasmic binding protein-like II"/>
    <property type="match status" value="2"/>
</dbReference>
<proteinExistence type="inferred from homology"/>
<name>A0ABS5PYL9_9PSED</name>
<organism evidence="2 3">
    <name type="scientific">Pseudomonas lalucatii</name>
    <dbReference type="NCBI Taxonomy" id="1424203"/>
    <lineage>
        <taxon>Bacteria</taxon>
        <taxon>Pseudomonadati</taxon>
        <taxon>Pseudomonadota</taxon>
        <taxon>Gammaproteobacteria</taxon>
        <taxon>Pseudomonadales</taxon>
        <taxon>Pseudomonadaceae</taxon>
        <taxon>Pseudomonas</taxon>
    </lineage>
</organism>
<comment type="caution">
    <text evidence="2">The sequence shown here is derived from an EMBL/GenBank/DDBJ whole genome shotgun (WGS) entry which is preliminary data.</text>
</comment>